<keyword evidence="3" id="KW-1185">Reference proteome</keyword>
<dbReference type="RefSeq" id="WP_354465670.1">
    <property type="nucleotide sequence ID" value="NZ_JBEPMM010000006.1"/>
</dbReference>
<evidence type="ECO:0000313" key="3">
    <source>
        <dbReference type="Proteomes" id="UP001549145"/>
    </source>
</evidence>
<dbReference type="EMBL" id="JBEPMM010000006">
    <property type="protein sequence ID" value="MET3693012.1"/>
    <property type="molecule type" value="Genomic_DNA"/>
</dbReference>
<protein>
    <submittedName>
        <fullName evidence="2">Uncharacterized protein</fullName>
    </submittedName>
</protein>
<feature type="chain" id="PRO_5045178427" evidence="1">
    <location>
        <begin position="23"/>
        <end position="153"/>
    </location>
</feature>
<keyword evidence="1" id="KW-0732">Signal</keyword>
<organism evidence="2 3">
    <name type="scientific">Methylobacterium goesingense</name>
    <dbReference type="NCBI Taxonomy" id="243690"/>
    <lineage>
        <taxon>Bacteria</taxon>
        <taxon>Pseudomonadati</taxon>
        <taxon>Pseudomonadota</taxon>
        <taxon>Alphaproteobacteria</taxon>
        <taxon>Hyphomicrobiales</taxon>
        <taxon>Methylobacteriaceae</taxon>
        <taxon>Methylobacterium</taxon>
    </lineage>
</organism>
<feature type="signal peptide" evidence="1">
    <location>
        <begin position="1"/>
        <end position="22"/>
    </location>
</feature>
<evidence type="ECO:0000313" key="2">
    <source>
        <dbReference type="EMBL" id="MET3693012.1"/>
    </source>
</evidence>
<proteinExistence type="predicted"/>
<sequence>MLGRFGLSLLALLGHGALAATAATEAAHAWAGSYHYEHDAGRTVGGSPIIVTYRLDIAAGRGNRDCLLRIEGFQTDETIVCKLSGGDDAVAIGFHTFGDGRTVNAYGTRLYDVGAPLFEMRRGDGRLLTQWRGLNPSGAGASPPAGTYFARQG</sequence>
<reference evidence="2 3" key="1">
    <citation type="submission" date="2024-06" db="EMBL/GenBank/DDBJ databases">
        <title>Genomic Encyclopedia of Type Strains, Phase IV (KMG-IV): sequencing the most valuable type-strain genomes for metagenomic binning, comparative biology and taxonomic classification.</title>
        <authorList>
            <person name="Goeker M."/>
        </authorList>
    </citation>
    <scope>NUCLEOTIDE SEQUENCE [LARGE SCALE GENOMIC DNA]</scope>
    <source>
        <strain evidence="2 3">DSM 21331</strain>
    </source>
</reference>
<dbReference type="Pfam" id="PF19453">
    <property type="entry name" value="DUF5991"/>
    <property type="match status" value="1"/>
</dbReference>
<gene>
    <name evidence="2" type="ORF">ABID43_002556</name>
</gene>
<dbReference type="InterPro" id="IPR046033">
    <property type="entry name" value="DUF5991"/>
</dbReference>
<comment type="caution">
    <text evidence="2">The sequence shown here is derived from an EMBL/GenBank/DDBJ whole genome shotgun (WGS) entry which is preliminary data.</text>
</comment>
<accession>A0ABV2L595</accession>
<name>A0ABV2L595_9HYPH</name>
<evidence type="ECO:0000256" key="1">
    <source>
        <dbReference type="SAM" id="SignalP"/>
    </source>
</evidence>
<dbReference type="Proteomes" id="UP001549145">
    <property type="component" value="Unassembled WGS sequence"/>
</dbReference>